<dbReference type="AlphaFoldDB" id="A0A8T0GYU7"/>
<organism evidence="1 2">
    <name type="scientific">Ceratodon purpureus</name>
    <name type="common">Fire moss</name>
    <name type="synonym">Dicranum purpureum</name>
    <dbReference type="NCBI Taxonomy" id="3225"/>
    <lineage>
        <taxon>Eukaryota</taxon>
        <taxon>Viridiplantae</taxon>
        <taxon>Streptophyta</taxon>
        <taxon>Embryophyta</taxon>
        <taxon>Bryophyta</taxon>
        <taxon>Bryophytina</taxon>
        <taxon>Bryopsida</taxon>
        <taxon>Dicranidae</taxon>
        <taxon>Pseudoditrichales</taxon>
        <taxon>Ditrichaceae</taxon>
        <taxon>Ceratodon</taxon>
    </lineage>
</organism>
<name>A0A8T0GYU7_CERPU</name>
<protein>
    <submittedName>
        <fullName evidence="1">Uncharacterized protein</fullName>
    </submittedName>
</protein>
<accession>A0A8T0GYU7</accession>
<dbReference type="EMBL" id="CM026430">
    <property type="protein sequence ID" value="KAG0562908.1"/>
    <property type="molecule type" value="Genomic_DNA"/>
</dbReference>
<dbReference type="Proteomes" id="UP000822688">
    <property type="component" value="Chromosome 9"/>
</dbReference>
<gene>
    <name evidence="1" type="ORF">KC19_9G181900</name>
</gene>
<evidence type="ECO:0000313" key="2">
    <source>
        <dbReference type="Proteomes" id="UP000822688"/>
    </source>
</evidence>
<reference evidence="1" key="1">
    <citation type="submission" date="2020-06" db="EMBL/GenBank/DDBJ databases">
        <title>WGS assembly of Ceratodon purpureus strain R40.</title>
        <authorList>
            <person name="Carey S.B."/>
            <person name="Jenkins J."/>
            <person name="Shu S."/>
            <person name="Lovell J.T."/>
            <person name="Sreedasyam A."/>
            <person name="Maumus F."/>
            <person name="Tiley G.P."/>
            <person name="Fernandez-Pozo N."/>
            <person name="Barry K."/>
            <person name="Chen C."/>
            <person name="Wang M."/>
            <person name="Lipzen A."/>
            <person name="Daum C."/>
            <person name="Saski C.A."/>
            <person name="Payton A.C."/>
            <person name="Mcbreen J.C."/>
            <person name="Conrad R.E."/>
            <person name="Kollar L.M."/>
            <person name="Olsson S."/>
            <person name="Huttunen S."/>
            <person name="Landis J.B."/>
            <person name="Wickett N.J."/>
            <person name="Johnson M.G."/>
            <person name="Rensing S.A."/>
            <person name="Grimwood J."/>
            <person name="Schmutz J."/>
            <person name="Mcdaniel S.F."/>
        </authorList>
    </citation>
    <scope>NUCLEOTIDE SEQUENCE</scope>
    <source>
        <strain evidence="1">R40</strain>
    </source>
</reference>
<proteinExistence type="predicted"/>
<evidence type="ECO:0000313" key="1">
    <source>
        <dbReference type="EMBL" id="KAG0562908.1"/>
    </source>
</evidence>
<sequence length="43" mass="5066">MPSCRNRFESPSMMHEEIGGMRTWTSRHPHPSCSLRMLILNHN</sequence>
<keyword evidence="2" id="KW-1185">Reference proteome</keyword>
<comment type="caution">
    <text evidence="1">The sequence shown here is derived from an EMBL/GenBank/DDBJ whole genome shotgun (WGS) entry which is preliminary data.</text>
</comment>